<evidence type="ECO:0000256" key="1">
    <source>
        <dbReference type="SAM" id="SignalP"/>
    </source>
</evidence>
<name>A0A975XVL7_9RHOO</name>
<keyword evidence="1" id="KW-0732">Signal</keyword>
<dbReference type="AlphaFoldDB" id="A0A975XVL7"/>
<reference evidence="2" key="1">
    <citation type="submission" date="2020-11" db="EMBL/GenBank/DDBJ databases">
        <title>Azospira inquinata sp. nov.</title>
        <authorList>
            <person name="Moe W.M."/>
            <person name="Mikes M.C."/>
        </authorList>
    </citation>
    <scope>NUCLEOTIDE SEQUENCE</scope>
    <source>
        <strain evidence="2">Azo-3</strain>
    </source>
</reference>
<sequence>MPLHRRPCPAPLSLTALLLSLAWAPTALACAGCGCTLSSDWESQGFSTTSGWKVDLRYDYLNQDQLRHNRSKVNASQVPDGQELETYSHNRYLTLGLDYSPAPDWGVNVQIPQIDREHGTLGEDHASPDHSSHNDLGDIRVLGRYQGWLPGHNLGLQFGLKLPTGSHTQTFDSSAPLDRGLQPGSGTTDLLLGAYFFDALSQNWDYFAQALAQTPLDSKDQYRPGKSLNFNLGVRYMNGGNWVPQVQINARVAGKDQGAQADQDNSGGRLVYLSPGVTYKINAQTSVYGFVQVPLFQDVNGYQLTPKTTASLGVRYAF</sequence>
<dbReference type="Proteomes" id="UP000683428">
    <property type="component" value="Chromosome"/>
</dbReference>
<keyword evidence="2" id="KW-0675">Receptor</keyword>
<organism evidence="2 3">
    <name type="scientific">Azospira inquinata</name>
    <dbReference type="NCBI Taxonomy" id="2785627"/>
    <lineage>
        <taxon>Bacteria</taxon>
        <taxon>Pseudomonadati</taxon>
        <taxon>Pseudomonadota</taxon>
        <taxon>Betaproteobacteria</taxon>
        <taxon>Rhodocyclales</taxon>
        <taxon>Rhodocyclaceae</taxon>
        <taxon>Azospira</taxon>
    </lineage>
</organism>
<dbReference type="RefSeq" id="WP_216131614.1">
    <property type="nucleotide sequence ID" value="NZ_CP064782.1"/>
</dbReference>
<evidence type="ECO:0000313" key="3">
    <source>
        <dbReference type="Proteomes" id="UP000683428"/>
    </source>
</evidence>
<proteinExistence type="predicted"/>
<evidence type="ECO:0000313" key="2">
    <source>
        <dbReference type="EMBL" id="QWT49954.1"/>
    </source>
</evidence>
<protein>
    <submittedName>
        <fullName evidence="2">TonB-dependent receptor</fullName>
    </submittedName>
</protein>
<keyword evidence="3" id="KW-1185">Reference proteome</keyword>
<accession>A0A975XVL7</accession>
<dbReference type="EMBL" id="CP064782">
    <property type="protein sequence ID" value="QWT49954.1"/>
    <property type="molecule type" value="Genomic_DNA"/>
</dbReference>
<gene>
    <name evidence="2" type="ORF">Azoinq_04955</name>
</gene>
<dbReference type="PROSITE" id="PS51257">
    <property type="entry name" value="PROKAR_LIPOPROTEIN"/>
    <property type="match status" value="1"/>
</dbReference>
<dbReference type="KEGG" id="aiq:Azoinq_04955"/>
<feature type="signal peptide" evidence="1">
    <location>
        <begin position="1"/>
        <end position="29"/>
    </location>
</feature>
<feature type="chain" id="PRO_5036800630" evidence="1">
    <location>
        <begin position="30"/>
        <end position="318"/>
    </location>
</feature>